<dbReference type="EnsemblMetazoa" id="HelroT194957">
    <property type="protein sequence ID" value="HelroP194957"/>
    <property type="gene ID" value="HelroG194957"/>
</dbReference>
<evidence type="ECO:0000313" key="3">
    <source>
        <dbReference type="EMBL" id="ESO10320.1"/>
    </source>
</evidence>
<feature type="transmembrane region" description="Helical" evidence="1">
    <location>
        <begin position="363"/>
        <end position="384"/>
    </location>
</feature>
<dbReference type="Proteomes" id="UP000015101">
    <property type="component" value="Unassembled WGS sequence"/>
</dbReference>
<reference evidence="3 5" key="2">
    <citation type="journal article" date="2013" name="Nature">
        <title>Insights into bilaterian evolution from three spiralian genomes.</title>
        <authorList>
            <person name="Simakov O."/>
            <person name="Marletaz F."/>
            <person name="Cho S.J."/>
            <person name="Edsinger-Gonzales E."/>
            <person name="Havlak P."/>
            <person name="Hellsten U."/>
            <person name="Kuo D.H."/>
            <person name="Larsson T."/>
            <person name="Lv J."/>
            <person name="Arendt D."/>
            <person name="Savage R."/>
            <person name="Osoegawa K."/>
            <person name="de Jong P."/>
            <person name="Grimwood J."/>
            <person name="Chapman J.A."/>
            <person name="Shapiro H."/>
            <person name="Aerts A."/>
            <person name="Otillar R.P."/>
            <person name="Terry A.Y."/>
            <person name="Boore J.L."/>
            <person name="Grigoriev I.V."/>
            <person name="Lindberg D.R."/>
            <person name="Seaver E.C."/>
            <person name="Weisblat D.A."/>
            <person name="Putnam N.H."/>
            <person name="Rokhsar D.S."/>
        </authorList>
    </citation>
    <scope>NUCLEOTIDE SEQUENCE</scope>
</reference>
<protein>
    <submittedName>
        <fullName evidence="3 4">Uncharacterized protein</fullName>
    </submittedName>
</protein>
<keyword evidence="5" id="KW-1185">Reference proteome</keyword>
<gene>
    <name evidence="4" type="primary">20213212</name>
    <name evidence="3" type="ORF">HELRODRAFT_194957</name>
</gene>
<feature type="signal peptide" evidence="2">
    <location>
        <begin position="1"/>
        <end position="27"/>
    </location>
</feature>
<dbReference type="RefSeq" id="XP_009011566.1">
    <property type="nucleotide sequence ID" value="XM_009013318.1"/>
</dbReference>
<dbReference type="EMBL" id="KB095891">
    <property type="protein sequence ID" value="ESO10320.1"/>
    <property type="molecule type" value="Genomic_DNA"/>
</dbReference>
<dbReference type="EMBL" id="AMQM01008972">
    <property type="status" value="NOT_ANNOTATED_CDS"/>
    <property type="molecule type" value="Genomic_DNA"/>
</dbReference>
<dbReference type="GeneID" id="20213212"/>
<organism evidence="4 5">
    <name type="scientific">Helobdella robusta</name>
    <name type="common">Californian leech</name>
    <dbReference type="NCBI Taxonomy" id="6412"/>
    <lineage>
        <taxon>Eukaryota</taxon>
        <taxon>Metazoa</taxon>
        <taxon>Spiralia</taxon>
        <taxon>Lophotrochozoa</taxon>
        <taxon>Annelida</taxon>
        <taxon>Clitellata</taxon>
        <taxon>Hirudinea</taxon>
        <taxon>Rhynchobdellida</taxon>
        <taxon>Glossiphoniidae</taxon>
        <taxon>Helobdella</taxon>
    </lineage>
</organism>
<evidence type="ECO:0000313" key="4">
    <source>
        <dbReference type="EnsemblMetazoa" id="HelroP194957"/>
    </source>
</evidence>
<accession>T1FWL7</accession>
<dbReference type="CTD" id="20213212"/>
<evidence type="ECO:0000256" key="2">
    <source>
        <dbReference type="SAM" id="SignalP"/>
    </source>
</evidence>
<evidence type="ECO:0000313" key="5">
    <source>
        <dbReference type="Proteomes" id="UP000015101"/>
    </source>
</evidence>
<reference evidence="5" key="1">
    <citation type="submission" date="2012-12" db="EMBL/GenBank/DDBJ databases">
        <authorList>
            <person name="Hellsten U."/>
            <person name="Grimwood J."/>
            <person name="Chapman J.A."/>
            <person name="Shapiro H."/>
            <person name="Aerts A."/>
            <person name="Otillar R.P."/>
            <person name="Terry A.Y."/>
            <person name="Boore J.L."/>
            <person name="Simakov O."/>
            <person name="Marletaz F."/>
            <person name="Cho S.-J."/>
            <person name="Edsinger-Gonzales E."/>
            <person name="Havlak P."/>
            <person name="Kuo D.-H."/>
            <person name="Larsson T."/>
            <person name="Lv J."/>
            <person name="Arendt D."/>
            <person name="Savage R."/>
            <person name="Osoegawa K."/>
            <person name="de Jong P."/>
            <person name="Lindberg D.R."/>
            <person name="Seaver E.C."/>
            <person name="Weisblat D.A."/>
            <person name="Putnam N.H."/>
            <person name="Grigoriev I.V."/>
            <person name="Rokhsar D.S."/>
        </authorList>
    </citation>
    <scope>NUCLEOTIDE SEQUENCE</scope>
</reference>
<keyword evidence="1" id="KW-0472">Membrane</keyword>
<feature type="chain" id="PRO_5010981038" evidence="2">
    <location>
        <begin position="28"/>
        <end position="399"/>
    </location>
</feature>
<sequence length="399" mass="43829">MAFLCFLFIKLMLLVFILLCLHYETSCHMSATYQLEECDDNNVPMVIMSVTKCDNSDKLSDLPAYKPCHCLTTFGRTHHQTPWFNSPHQVPLRNPSILGYHIFSDLAVDGDNSTGSIVIYFKPLALKESRGPIKSYLWSTELMMNHPWPLQGTISSASSSSSPSFSSSASSSSSSSSPSSSSKNWHIRNAATCHYISIANSRDNNGRNNYAIICSNLTSHNYKNIVNNYNVVSKEHNQSSSSITVNVTEPTKCNQSSRPHHHLIYLHDAVTKAVLTSTKIPSVSSSSSTSSSSSSSSAAASRLIAFNITNTSSHIFRIVSVSYSPSSSSSSSLSLESRSEIAIFLQQYSKPQSSSFSSPSYNILFGSVIVGVIVIVVVTTSVYYNRRYHIIKNNLYSAI</sequence>
<dbReference type="KEGG" id="hro:HELRODRAFT_194957"/>
<reference evidence="4" key="3">
    <citation type="submission" date="2015-06" db="UniProtKB">
        <authorList>
            <consortium name="EnsemblMetazoa"/>
        </authorList>
    </citation>
    <scope>IDENTIFICATION</scope>
</reference>
<dbReference type="HOGENOM" id="CLU_691304_0_0_1"/>
<dbReference type="AlphaFoldDB" id="T1FWL7"/>
<evidence type="ECO:0000256" key="1">
    <source>
        <dbReference type="SAM" id="Phobius"/>
    </source>
</evidence>
<keyword evidence="1" id="KW-1133">Transmembrane helix</keyword>
<name>T1FWL7_HELRO</name>
<keyword evidence="2" id="KW-0732">Signal</keyword>
<proteinExistence type="predicted"/>
<dbReference type="InParanoid" id="T1FWL7"/>
<keyword evidence="1" id="KW-0812">Transmembrane</keyword>